<proteinExistence type="predicted"/>
<name>A0A2P2R3N9_RHIMU</name>
<dbReference type="EMBL" id="GGEC01093408">
    <property type="protein sequence ID" value="MBX73892.1"/>
    <property type="molecule type" value="Transcribed_RNA"/>
</dbReference>
<accession>A0A2P2R3N9</accession>
<sequence>MIFNAAKVEPFSMTEDLKSVILLLPKPYFVMERMVCMSPTLYIQG</sequence>
<evidence type="ECO:0000313" key="1">
    <source>
        <dbReference type="EMBL" id="MBX73892.1"/>
    </source>
</evidence>
<protein>
    <submittedName>
        <fullName evidence="1">Uncharacterized protein</fullName>
    </submittedName>
</protein>
<reference evidence="1" key="1">
    <citation type="submission" date="2018-02" db="EMBL/GenBank/DDBJ databases">
        <title>Rhizophora mucronata_Transcriptome.</title>
        <authorList>
            <person name="Meera S.P."/>
            <person name="Sreeshan A."/>
            <person name="Augustine A."/>
        </authorList>
    </citation>
    <scope>NUCLEOTIDE SEQUENCE</scope>
    <source>
        <tissue evidence="1">Leaf</tissue>
    </source>
</reference>
<organism evidence="1">
    <name type="scientific">Rhizophora mucronata</name>
    <name type="common">Asiatic mangrove</name>
    <dbReference type="NCBI Taxonomy" id="61149"/>
    <lineage>
        <taxon>Eukaryota</taxon>
        <taxon>Viridiplantae</taxon>
        <taxon>Streptophyta</taxon>
        <taxon>Embryophyta</taxon>
        <taxon>Tracheophyta</taxon>
        <taxon>Spermatophyta</taxon>
        <taxon>Magnoliopsida</taxon>
        <taxon>eudicotyledons</taxon>
        <taxon>Gunneridae</taxon>
        <taxon>Pentapetalae</taxon>
        <taxon>rosids</taxon>
        <taxon>fabids</taxon>
        <taxon>Malpighiales</taxon>
        <taxon>Rhizophoraceae</taxon>
        <taxon>Rhizophora</taxon>
    </lineage>
</organism>
<dbReference type="AlphaFoldDB" id="A0A2P2R3N9"/>